<dbReference type="RefSeq" id="WP_119142518.1">
    <property type="nucleotide sequence ID" value="NZ_CBCSFL010000011.1"/>
</dbReference>
<name>A0A383RWS5_9PSED</name>
<reference evidence="2" key="1">
    <citation type="submission" date="2018-08" db="EMBL/GenBank/DDBJ databases">
        <authorList>
            <person name="Blom J."/>
        </authorList>
    </citation>
    <scope>NUCLEOTIDE SEQUENCE [LARGE SCALE GENOMIC DNA]</scope>
    <source>
        <strain evidence="2">CCOS 865</strain>
    </source>
</reference>
<dbReference type="AlphaFoldDB" id="A0A383RWS5"/>
<evidence type="ECO:0008006" key="3">
    <source>
        <dbReference type="Google" id="ProtNLM"/>
    </source>
</evidence>
<evidence type="ECO:0000313" key="2">
    <source>
        <dbReference type="Proteomes" id="UP000263595"/>
    </source>
</evidence>
<dbReference type="Pfam" id="PF11162">
    <property type="entry name" value="DUF2946"/>
    <property type="match status" value="1"/>
</dbReference>
<dbReference type="InterPro" id="IPR021333">
    <property type="entry name" value="DUF2946"/>
</dbReference>
<dbReference type="Proteomes" id="UP000263595">
    <property type="component" value="Unassembled WGS sequence"/>
</dbReference>
<evidence type="ECO:0000313" key="1">
    <source>
        <dbReference type="EMBL" id="SYX90881.1"/>
    </source>
</evidence>
<proteinExistence type="predicted"/>
<accession>A0A383RWS5</accession>
<protein>
    <recommendedName>
        <fullName evidence="3">DUF2946 domain-containing protein</fullName>
    </recommendedName>
</protein>
<organism evidence="1 2">
    <name type="scientific">Pseudomonas reidholzensis</name>
    <dbReference type="NCBI Taxonomy" id="1785162"/>
    <lineage>
        <taxon>Bacteria</taxon>
        <taxon>Pseudomonadati</taxon>
        <taxon>Pseudomonadota</taxon>
        <taxon>Gammaproteobacteria</taxon>
        <taxon>Pseudomonadales</taxon>
        <taxon>Pseudomonadaceae</taxon>
        <taxon>Pseudomonas</taxon>
    </lineage>
</organism>
<gene>
    <name evidence="1" type="ORF">CCOS865_03148</name>
</gene>
<dbReference type="OrthoDB" id="7028554at2"/>
<sequence length="131" mass="13375">MSAARCGLRARTWDNLWVAALLAMLLKVLALPMASTLGELNLAQLLTGSYCASGGGQLPLLDKEGAASTVVSDPGHCCCAQGGPAPLPAALVVPVALPRALPVGQVQAARGCSPRHCWPSINPRASPMPIA</sequence>
<keyword evidence="2" id="KW-1185">Reference proteome</keyword>
<dbReference type="EMBL" id="UNOZ01000022">
    <property type="protein sequence ID" value="SYX90881.1"/>
    <property type="molecule type" value="Genomic_DNA"/>
</dbReference>